<dbReference type="InterPro" id="IPR000014">
    <property type="entry name" value="PAS"/>
</dbReference>
<dbReference type="InterPro" id="IPR001789">
    <property type="entry name" value="Sig_transdc_resp-reg_receiver"/>
</dbReference>
<evidence type="ECO:0000256" key="17">
    <source>
        <dbReference type="PROSITE-ProRule" id="PRU00110"/>
    </source>
</evidence>
<dbReference type="GO" id="GO:0000155">
    <property type="term" value="F:phosphorelay sensor kinase activity"/>
    <property type="evidence" value="ECO:0007669"/>
    <property type="project" value="InterPro"/>
</dbReference>
<dbReference type="NCBIfam" id="TIGR00229">
    <property type="entry name" value="sensory_box"/>
    <property type="match status" value="1"/>
</dbReference>
<evidence type="ECO:0000256" key="1">
    <source>
        <dbReference type="ARBA" id="ARBA00000085"/>
    </source>
</evidence>
<feature type="domain" description="PAC" evidence="23">
    <location>
        <begin position="429"/>
        <end position="481"/>
    </location>
</feature>
<dbReference type="GO" id="GO:0006355">
    <property type="term" value="P:regulation of DNA-templated transcription"/>
    <property type="evidence" value="ECO:0007669"/>
    <property type="project" value="InterPro"/>
</dbReference>
<dbReference type="InterPro" id="IPR011006">
    <property type="entry name" value="CheY-like_superfamily"/>
</dbReference>
<dbReference type="CDD" id="cd17546">
    <property type="entry name" value="REC_hyHK_CKI1_RcsC-like"/>
    <property type="match status" value="1"/>
</dbReference>
<gene>
    <name evidence="25" type="ORF">EJ913_17910</name>
</gene>
<keyword evidence="26" id="KW-1185">Reference proteome</keyword>
<evidence type="ECO:0000313" key="25">
    <source>
        <dbReference type="EMBL" id="RUQ68500.1"/>
    </source>
</evidence>
<keyword evidence="8 19" id="KW-0812">Transmembrane</keyword>
<evidence type="ECO:0000313" key="26">
    <source>
        <dbReference type="Proteomes" id="UP000280346"/>
    </source>
</evidence>
<dbReference type="Pfam" id="PF00989">
    <property type="entry name" value="PAS"/>
    <property type="match status" value="1"/>
</dbReference>
<sequence length="1119" mass="122508">MSSTPPLSVSASIRSVLPPTANRNGSAAYLARSKTLIVLVWLATVFLGASTWWAAWMLSERDQRDAMQRAERDTANLARIIAEQTTRAISSADRMLHVVGYDLQRLRNDNALLRDLMESASLDSDLLLQLAHVDRNGDLIQTSIDGAPAKVNLSDRDHFRVHKEGTVNGLFISRPVFGRASGKWSIQLSRKVDAPDGAFGGIIVASLDPFYFSRTFDDIDVGERGTIAIFGRDGILRARNVLTNDIIGHDVSASSAYKASQEAPEGFLRSTSSVDGVTRLIGYRALASYPLVVTAGFAEADFMAETWTRQRAYVIGATGASILLAVLASLVTWQSRVQERVKAALDEAIRHSKVNKQKLRDIAETASDWFWEMDTDLRFTSASGPVDGQALDESAFLGRRRDEIALRVPGDEAIWQEHQRCLDERRPFRNFEVTCVEPSGIARIWSVSGKPLFNEAGQFEGYRGSGTDITKRYQAERSLAASEQRYRAMFQAVGQPIVTTDEDGVVIGFNPSAEHLFGYREEEVVGQSIAMLLPEPHRSSQGGLLKGCPVVGRPTPDLGRHELTIQRKDATSVSVEIALSSWHSDGGEYFIGILRDLTLTKQIEDSLRQARDSAEHANRMKSQFLATISHEIRTPMNGVLGTLTLLGDGHLAPEERHLATVARRSAESLLRLLDDILDFSKLEAGRITIEEADCIPAQVTEAVLEVFQPEAREKGIALSVCLAPSVPDAVVTDVARLRQILFNLVGNAVKFTETGHVTVRAWRGEDREDGRFGLCFEVEDTGIGLRPEATSTLFDRFTQADSSITRRYGGTGLGLAICRELCAAMGGGINVRSEFGKGSVFAFSVACLPAVSRRRVDKSLGVETATTMPTLPPSRVLAVDDNDVNRDIIRRLLERSGHTVLTASNGREALRAVEESDIDLVLMDVQMPEMDGLETTRRIRRLANRGSRVPIIALTAQASGGTQSECLAAGMNGFLTKPIRPPALWQAMADALSGRMVLTDQPLASVPGTSQLIDQEQIDSIAALLEADGWQEALNGFATSARNQLVTLRHMLDSNDMNYRRVAHALKGAAWNIGAKRLGGMAMEIESTDSLGEARRLVVDLDDIFTETLEALQRTVTVS</sequence>
<dbReference type="Pfam" id="PF02518">
    <property type="entry name" value="HATPase_c"/>
    <property type="match status" value="1"/>
</dbReference>
<keyword evidence="7" id="KW-0808">Transferase</keyword>
<evidence type="ECO:0000259" key="21">
    <source>
        <dbReference type="PROSITE" id="PS50110"/>
    </source>
</evidence>
<dbReference type="CDD" id="cd00130">
    <property type="entry name" value="PAS"/>
    <property type="match status" value="1"/>
</dbReference>
<dbReference type="SMART" id="SM00448">
    <property type="entry name" value="REC"/>
    <property type="match status" value="1"/>
</dbReference>
<name>A0A3S0V5H9_9PROT</name>
<evidence type="ECO:0000256" key="18">
    <source>
        <dbReference type="PROSITE-ProRule" id="PRU00169"/>
    </source>
</evidence>
<evidence type="ECO:0000256" key="14">
    <source>
        <dbReference type="ARBA" id="ARBA00023136"/>
    </source>
</evidence>
<evidence type="ECO:0000256" key="6">
    <source>
        <dbReference type="ARBA" id="ARBA00022553"/>
    </source>
</evidence>
<evidence type="ECO:0000256" key="13">
    <source>
        <dbReference type="ARBA" id="ARBA00023012"/>
    </source>
</evidence>
<dbReference type="PROSITE" id="PS50894">
    <property type="entry name" value="HPT"/>
    <property type="match status" value="1"/>
</dbReference>
<dbReference type="InterPro" id="IPR003594">
    <property type="entry name" value="HATPase_dom"/>
</dbReference>
<keyword evidence="11" id="KW-0067">ATP-binding</keyword>
<dbReference type="AlphaFoldDB" id="A0A3S0V5H9"/>
<evidence type="ECO:0000256" key="15">
    <source>
        <dbReference type="ARBA" id="ARBA00064003"/>
    </source>
</evidence>
<dbReference type="InterPro" id="IPR035965">
    <property type="entry name" value="PAS-like_dom_sf"/>
</dbReference>
<comment type="caution">
    <text evidence="25">The sequence shown here is derived from an EMBL/GenBank/DDBJ whole genome shotgun (WGS) entry which is preliminary data.</text>
</comment>
<dbReference type="Gene3D" id="3.30.565.10">
    <property type="entry name" value="Histidine kinase-like ATPase, C-terminal domain"/>
    <property type="match status" value="1"/>
</dbReference>
<dbReference type="SUPFAM" id="SSF55874">
    <property type="entry name" value="ATPase domain of HSP90 chaperone/DNA topoisomerase II/histidine kinase"/>
    <property type="match status" value="1"/>
</dbReference>
<dbReference type="CDD" id="cd12915">
    <property type="entry name" value="PDC2_DGC_like"/>
    <property type="match status" value="1"/>
</dbReference>
<dbReference type="SUPFAM" id="SSF55785">
    <property type="entry name" value="PYP-like sensor domain (PAS domain)"/>
    <property type="match status" value="2"/>
</dbReference>
<dbReference type="EC" id="2.7.13.3" evidence="3"/>
<keyword evidence="14 19" id="KW-0472">Membrane</keyword>
<dbReference type="OrthoDB" id="9801651at2"/>
<dbReference type="PANTHER" id="PTHR43047:SF78">
    <property type="entry name" value="SENSORY_REGULATORY PROTEIN RPFC"/>
    <property type="match status" value="1"/>
</dbReference>
<evidence type="ECO:0000256" key="11">
    <source>
        <dbReference type="ARBA" id="ARBA00022840"/>
    </source>
</evidence>
<keyword evidence="4" id="KW-1003">Cell membrane</keyword>
<dbReference type="FunFam" id="3.30.565.10:FF:000010">
    <property type="entry name" value="Sensor histidine kinase RcsC"/>
    <property type="match status" value="1"/>
</dbReference>
<comment type="subunit">
    <text evidence="15">At low DSF concentrations, interacts with RpfF.</text>
</comment>
<dbReference type="Pfam" id="PF01627">
    <property type="entry name" value="Hpt"/>
    <property type="match status" value="1"/>
</dbReference>
<dbReference type="PROSITE" id="PS50113">
    <property type="entry name" value="PAC"/>
    <property type="match status" value="2"/>
</dbReference>
<dbReference type="InterPro" id="IPR005467">
    <property type="entry name" value="His_kinase_dom"/>
</dbReference>
<evidence type="ECO:0000256" key="9">
    <source>
        <dbReference type="ARBA" id="ARBA00022741"/>
    </source>
</evidence>
<keyword evidence="5" id="KW-0997">Cell inner membrane</keyword>
<accession>A0A3S0V5H9</accession>
<dbReference type="InterPro" id="IPR000700">
    <property type="entry name" value="PAS-assoc_C"/>
</dbReference>
<dbReference type="InterPro" id="IPR036890">
    <property type="entry name" value="HATPase_C_sf"/>
</dbReference>
<dbReference type="InterPro" id="IPR036641">
    <property type="entry name" value="HPT_dom_sf"/>
</dbReference>
<keyword evidence="12 19" id="KW-1133">Transmembrane helix</keyword>
<dbReference type="PANTHER" id="PTHR43047">
    <property type="entry name" value="TWO-COMPONENT HISTIDINE PROTEIN KINASE"/>
    <property type="match status" value="1"/>
</dbReference>
<dbReference type="SUPFAM" id="SSF47384">
    <property type="entry name" value="Homodimeric domain of signal transducing histidine kinase"/>
    <property type="match status" value="1"/>
</dbReference>
<dbReference type="InterPro" id="IPR054327">
    <property type="entry name" value="His-kinase-like_sensor"/>
</dbReference>
<dbReference type="InterPro" id="IPR013767">
    <property type="entry name" value="PAS_fold"/>
</dbReference>
<feature type="domain" description="Histidine kinase" evidence="20">
    <location>
        <begin position="627"/>
        <end position="849"/>
    </location>
</feature>
<dbReference type="Proteomes" id="UP000280346">
    <property type="component" value="Unassembled WGS sequence"/>
</dbReference>
<evidence type="ECO:0000259" key="22">
    <source>
        <dbReference type="PROSITE" id="PS50112"/>
    </source>
</evidence>
<dbReference type="EMBL" id="RZIJ01000014">
    <property type="protein sequence ID" value="RUQ68500.1"/>
    <property type="molecule type" value="Genomic_DNA"/>
</dbReference>
<dbReference type="Pfam" id="PF00512">
    <property type="entry name" value="HisKA"/>
    <property type="match status" value="1"/>
</dbReference>
<dbReference type="Gene3D" id="3.40.50.2300">
    <property type="match status" value="1"/>
</dbReference>
<evidence type="ECO:0000259" key="20">
    <source>
        <dbReference type="PROSITE" id="PS50109"/>
    </source>
</evidence>
<evidence type="ECO:0000256" key="10">
    <source>
        <dbReference type="ARBA" id="ARBA00022777"/>
    </source>
</evidence>
<feature type="domain" description="HPt" evidence="24">
    <location>
        <begin position="1026"/>
        <end position="1119"/>
    </location>
</feature>
<dbReference type="SMART" id="SM00387">
    <property type="entry name" value="HATPase_c"/>
    <property type="match status" value="1"/>
</dbReference>
<proteinExistence type="predicted"/>
<feature type="transmembrane region" description="Helical" evidence="19">
    <location>
        <begin position="312"/>
        <end position="333"/>
    </location>
</feature>
<feature type="domain" description="PAS" evidence="22">
    <location>
        <begin position="482"/>
        <end position="535"/>
    </location>
</feature>
<dbReference type="Gene3D" id="3.30.450.20">
    <property type="entry name" value="PAS domain"/>
    <property type="match status" value="4"/>
</dbReference>
<dbReference type="CDD" id="cd00082">
    <property type="entry name" value="HisKA"/>
    <property type="match status" value="1"/>
</dbReference>
<dbReference type="InterPro" id="IPR008207">
    <property type="entry name" value="Sig_transdc_His_kin_Hpt_dom"/>
</dbReference>
<dbReference type="RefSeq" id="WP_127000323.1">
    <property type="nucleotide sequence ID" value="NZ_JBNPXW010000009.1"/>
</dbReference>
<evidence type="ECO:0000256" key="19">
    <source>
        <dbReference type="SAM" id="Phobius"/>
    </source>
</evidence>
<evidence type="ECO:0000256" key="12">
    <source>
        <dbReference type="ARBA" id="ARBA00022989"/>
    </source>
</evidence>
<dbReference type="GO" id="GO:0005524">
    <property type="term" value="F:ATP binding"/>
    <property type="evidence" value="ECO:0007669"/>
    <property type="project" value="UniProtKB-KW"/>
</dbReference>
<dbReference type="SMART" id="SM00091">
    <property type="entry name" value="PAS"/>
    <property type="match status" value="2"/>
</dbReference>
<keyword evidence="9" id="KW-0547">Nucleotide-binding</keyword>
<dbReference type="SUPFAM" id="SSF52172">
    <property type="entry name" value="CheY-like"/>
    <property type="match status" value="1"/>
</dbReference>
<organism evidence="25 26">
    <name type="scientific">Azospirillum doebereinerae</name>
    <dbReference type="NCBI Taxonomy" id="92933"/>
    <lineage>
        <taxon>Bacteria</taxon>
        <taxon>Pseudomonadati</taxon>
        <taxon>Pseudomonadota</taxon>
        <taxon>Alphaproteobacteria</taxon>
        <taxon>Rhodospirillales</taxon>
        <taxon>Azospirillaceae</taxon>
        <taxon>Azospirillum</taxon>
    </lineage>
</organism>
<dbReference type="PROSITE" id="PS50110">
    <property type="entry name" value="RESPONSE_REGULATORY"/>
    <property type="match status" value="1"/>
</dbReference>
<keyword evidence="10" id="KW-0418">Kinase</keyword>
<feature type="domain" description="Response regulatory" evidence="21">
    <location>
        <begin position="875"/>
        <end position="992"/>
    </location>
</feature>
<dbReference type="InterPro" id="IPR003661">
    <property type="entry name" value="HisK_dim/P_dom"/>
</dbReference>
<dbReference type="PROSITE" id="PS50112">
    <property type="entry name" value="PAS"/>
    <property type="match status" value="1"/>
</dbReference>
<dbReference type="CDD" id="cd00088">
    <property type="entry name" value="HPT"/>
    <property type="match status" value="1"/>
</dbReference>
<dbReference type="SUPFAM" id="SSF47226">
    <property type="entry name" value="Histidine-containing phosphotransfer domain, HPT domain"/>
    <property type="match status" value="1"/>
</dbReference>
<evidence type="ECO:0000256" key="7">
    <source>
        <dbReference type="ARBA" id="ARBA00022679"/>
    </source>
</evidence>
<evidence type="ECO:0000256" key="8">
    <source>
        <dbReference type="ARBA" id="ARBA00022692"/>
    </source>
</evidence>
<keyword evidence="13" id="KW-0902">Two-component regulatory system</keyword>
<dbReference type="InterPro" id="IPR004358">
    <property type="entry name" value="Sig_transdc_His_kin-like_C"/>
</dbReference>
<dbReference type="Gene3D" id="1.10.287.130">
    <property type="match status" value="1"/>
</dbReference>
<reference evidence="25 26" key="1">
    <citation type="submission" date="2018-12" db="EMBL/GenBank/DDBJ databases">
        <authorList>
            <person name="Yang Y."/>
        </authorList>
    </citation>
    <scope>NUCLEOTIDE SEQUENCE [LARGE SCALE GENOMIC DNA]</scope>
    <source>
        <strain evidence="25 26">GSF71</strain>
    </source>
</reference>
<protein>
    <recommendedName>
        <fullName evidence="16">Sensory/regulatory protein RpfC</fullName>
        <ecNumber evidence="3">2.7.13.3</ecNumber>
    </recommendedName>
</protein>
<evidence type="ECO:0000259" key="23">
    <source>
        <dbReference type="PROSITE" id="PS50113"/>
    </source>
</evidence>
<comment type="subcellular location">
    <subcellularLocation>
        <location evidence="2">Cell inner membrane</location>
        <topology evidence="2">Multi-pass membrane protein</topology>
    </subcellularLocation>
</comment>
<dbReference type="InterPro" id="IPR001610">
    <property type="entry name" value="PAC"/>
</dbReference>
<dbReference type="InterPro" id="IPR036097">
    <property type="entry name" value="HisK_dim/P_sf"/>
</dbReference>
<evidence type="ECO:0000256" key="3">
    <source>
        <dbReference type="ARBA" id="ARBA00012438"/>
    </source>
</evidence>
<dbReference type="PRINTS" id="PR00344">
    <property type="entry name" value="BCTRLSENSOR"/>
</dbReference>
<evidence type="ECO:0000256" key="4">
    <source>
        <dbReference type="ARBA" id="ARBA00022475"/>
    </source>
</evidence>
<dbReference type="FunFam" id="1.10.287.130:FF:000002">
    <property type="entry name" value="Two-component osmosensing histidine kinase"/>
    <property type="match status" value="1"/>
</dbReference>
<evidence type="ECO:0000256" key="5">
    <source>
        <dbReference type="ARBA" id="ARBA00022519"/>
    </source>
</evidence>
<feature type="modified residue" description="4-aspartylphosphate" evidence="18">
    <location>
        <position position="924"/>
    </location>
</feature>
<evidence type="ECO:0000256" key="2">
    <source>
        <dbReference type="ARBA" id="ARBA00004429"/>
    </source>
</evidence>
<dbReference type="SMART" id="SM00086">
    <property type="entry name" value="PAC"/>
    <property type="match status" value="2"/>
</dbReference>
<feature type="domain" description="PAC" evidence="23">
    <location>
        <begin position="559"/>
        <end position="609"/>
    </location>
</feature>
<evidence type="ECO:0000256" key="16">
    <source>
        <dbReference type="ARBA" id="ARBA00068150"/>
    </source>
</evidence>
<dbReference type="CDD" id="cd16922">
    <property type="entry name" value="HATPase_EvgS-ArcB-TorS-like"/>
    <property type="match status" value="1"/>
</dbReference>
<dbReference type="CDD" id="cd12914">
    <property type="entry name" value="PDC1_DGC_like"/>
    <property type="match status" value="1"/>
</dbReference>
<dbReference type="SMART" id="SM00388">
    <property type="entry name" value="HisKA"/>
    <property type="match status" value="1"/>
</dbReference>
<feature type="transmembrane region" description="Helical" evidence="19">
    <location>
        <begin position="36"/>
        <end position="59"/>
    </location>
</feature>
<evidence type="ECO:0000259" key="24">
    <source>
        <dbReference type="PROSITE" id="PS50894"/>
    </source>
</evidence>
<dbReference type="PROSITE" id="PS50109">
    <property type="entry name" value="HIS_KIN"/>
    <property type="match status" value="1"/>
</dbReference>
<comment type="catalytic activity">
    <reaction evidence="1">
        <text>ATP + protein L-histidine = ADP + protein N-phospho-L-histidine.</text>
        <dbReference type="EC" id="2.7.13.3"/>
    </reaction>
</comment>
<dbReference type="Pfam" id="PF22588">
    <property type="entry name" value="dCache_1_like"/>
    <property type="match status" value="1"/>
</dbReference>
<dbReference type="Pfam" id="PF00072">
    <property type="entry name" value="Response_reg"/>
    <property type="match status" value="1"/>
</dbReference>
<keyword evidence="6 18" id="KW-0597">Phosphoprotein</keyword>
<feature type="modified residue" description="Phosphohistidine" evidence="17">
    <location>
        <position position="1064"/>
    </location>
</feature>
<dbReference type="GO" id="GO:0005886">
    <property type="term" value="C:plasma membrane"/>
    <property type="evidence" value="ECO:0007669"/>
    <property type="project" value="UniProtKB-SubCell"/>
</dbReference>
<dbReference type="Gene3D" id="1.20.120.160">
    <property type="entry name" value="HPT domain"/>
    <property type="match status" value="1"/>
</dbReference>